<dbReference type="EMBL" id="HM627847">
    <property type="protein sequence ID" value="ADZ32347.1"/>
    <property type="molecule type" value="Genomic_DNA"/>
</dbReference>
<geneLocation type="mitochondrion" evidence="2"/>
<evidence type="ECO:0000313" key="30">
    <source>
        <dbReference type="EMBL" id="ADZ32267.1"/>
    </source>
</evidence>
<evidence type="ECO:0000313" key="11">
    <source>
        <dbReference type="EMBL" id="ADZ32086.1"/>
    </source>
</evidence>
<evidence type="ECO:0000313" key="28">
    <source>
        <dbReference type="EMBL" id="ADZ32251.1"/>
    </source>
</evidence>
<dbReference type="EMBL" id="HM627790">
    <property type="protein sequence ID" value="ADZ32094.1"/>
    <property type="molecule type" value="Genomic_DNA"/>
</dbReference>
<evidence type="ECO:0000313" key="25">
    <source>
        <dbReference type="EMBL" id="ADZ32199.1"/>
    </source>
</evidence>
<dbReference type="EMBL" id="AY898627">
    <property type="protein sequence ID" value="AAW67022.1"/>
    <property type="molecule type" value="Genomic_DNA"/>
</dbReference>
<evidence type="ECO:0000313" key="1">
    <source>
        <dbReference type="EMBL" id="AAW67022.1"/>
    </source>
</evidence>
<dbReference type="EMBL" id="HM627788">
    <property type="protein sequence ID" value="ADZ32078.1"/>
    <property type="molecule type" value="Genomic_DNA"/>
</dbReference>
<dbReference type="EMBL" id="HM627799">
    <property type="protein sequence ID" value="ADZ32166.1"/>
    <property type="molecule type" value="Genomic_DNA"/>
</dbReference>
<evidence type="ECO:0000313" key="36">
    <source>
        <dbReference type="EMBL" id="ADZ32315.1"/>
    </source>
</evidence>
<dbReference type="EMBL" id="HM627786">
    <property type="protein sequence ID" value="ADZ32062.1"/>
    <property type="molecule type" value="Genomic_DNA"/>
</dbReference>
<dbReference type="EMBL" id="HM627782">
    <property type="protein sequence ID" value="ADZ32030.1"/>
    <property type="molecule type" value="Genomic_DNA"/>
</dbReference>
<evidence type="ECO:0000313" key="31">
    <source>
        <dbReference type="EMBL" id="ADZ32275.1"/>
    </source>
</evidence>
<dbReference type="EMBL" id="HM627841">
    <property type="protein sequence ID" value="ADZ32299.1"/>
    <property type="molecule type" value="Genomic_DNA"/>
</dbReference>
<gene>
    <name evidence="2" type="primary">orf51</name>
</gene>
<dbReference type="EMBL" id="HM627789">
    <property type="protein sequence ID" value="ADZ32086.1"/>
    <property type="molecule type" value="Genomic_DNA"/>
</dbReference>
<dbReference type="EMBL" id="HM627794">
    <property type="protein sequence ID" value="ADZ32126.1"/>
    <property type="molecule type" value="Genomic_DNA"/>
</dbReference>
<evidence type="ECO:0000313" key="18">
    <source>
        <dbReference type="EMBL" id="ADZ32142.1"/>
    </source>
</evidence>
<reference evidence="41" key="3">
    <citation type="submission" date="2018-05" db="EMBL/GenBank/DDBJ databases">
        <title>Complete mitochondrial genome sequences of Phytophthora infestans isolates from South Korea.</title>
        <authorList>
            <person name="Cho K.-S."/>
            <person name="Choi J.-G."/>
            <person name="Cho J.-H."/>
            <person name="Im J.-S."/>
            <person name="Park Y.-E."/>
            <person name="Jang D.-C."/>
            <person name="Jin Y.-I."/>
            <person name="Hong S.-Y."/>
            <person name="Nam J.-H."/>
        </authorList>
    </citation>
    <scope>NUCLEOTIDE SEQUENCE</scope>
</reference>
<dbReference type="EMBL" id="HM627792">
    <property type="protein sequence ID" value="ADZ32110.1"/>
    <property type="molecule type" value="Genomic_DNA"/>
</dbReference>
<evidence type="ECO:0000313" key="17">
    <source>
        <dbReference type="EMBL" id="ADZ32134.1"/>
    </source>
</evidence>
<evidence type="ECO:0000313" key="39">
    <source>
        <dbReference type="EMBL" id="ADZ32339.1"/>
    </source>
</evidence>
<evidence type="ECO:0000313" key="4">
    <source>
        <dbReference type="EMBL" id="ADZ32030.1"/>
    </source>
</evidence>
<evidence type="ECO:0000313" key="29">
    <source>
        <dbReference type="EMBL" id="ADZ32259.1"/>
    </source>
</evidence>
<sequence length="51" mass="5596">MALSSMGLPPIGGVIMRSIIPTIPFTTTTSIDSPSEIIRFRDIWAATLKKY</sequence>
<dbReference type="EMBL" id="MH286886">
    <property type="protein sequence ID" value="QBM09815.1"/>
    <property type="molecule type" value="Genomic_DNA"/>
</dbReference>
<dbReference type="EMBL" id="HM627840">
    <property type="protein sequence ID" value="ADZ32291.1"/>
    <property type="molecule type" value="Genomic_DNA"/>
</dbReference>
<dbReference type="EMBL" id="HM627804">
    <property type="protein sequence ID" value="ADZ32199.1"/>
    <property type="molecule type" value="Genomic_DNA"/>
</dbReference>
<dbReference type="EMBL" id="AY898628">
    <property type="protein sequence ID" value="AAW67069.1"/>
    <property type="molecule type" value="Genomic_DNA"/>
</dbReference>
<evidence type="ECO:0000313" key="15">
    <source>
        <dbReference type="EMBL" id="ADZ32118.1"/>
    </source>
</evidence>
<evidence type="ECO:0000313" key="7">
    <source>
        <dbReference type="EMBL" id="ADZ32054.1"/>
    </source>
</evidence>
<dbReference type="EMBL" id="HM627805">
    <property type="protein sequence ID" value="ADZ32207.1"/>
    <property type="molecule type" value="Genomic_DNA"/>
</dbReference>
<evidence type="ECO:0000313" key="38">
    <source>
        <dbReference type="EMBL" id="ADZ32331.1"/>
    </source>
</evidence>
<dbReference type="EMBL" id="HM627793">
    <property type="protein sequence ID" value="ADZ32118.1"/>
    <property type="molecule type" value="Genomic_DNA"/>
</dbReference>
<reference evidence="2" key="1">
    <citation type="journal article" date="2006" name="Curr. Genet.">
        <title>Mitochondrial genome sequences and molecular evolution of the Irish potato famine pathogen, Phytophthora infestans.</title>
        <authorList>
            <person name="Avila-Adame C."/>
            <person name="Gomez-Alpizar L."/>
            <person name="Zismann V."/>
            <person name="Jones K.M."/>
            <person name="Buell C.R."/>
            <person name="Ristaino J.B."/>
        </authorList>
    </citation>
    <scope>NUCLEOTIDE SEQUENCE</scope>
    <source>
        <strain evidence="1">15/99</strain>
        <strain evidence="2">94-52</strain>
    </source>
</reference>
<dbReference type="EMBL" id="HM627795">
    <property type="protein sequence ID" value="ADZ32134.1"/>
    <property type="molecule type" value="Genomic_DNA"/>
</dbReference>
<evidence type="ECO:0000313" key="10">
    <source>
        <dbReference type="EMBL" id="ADZ32078.1"/>
    </source>
</evidence>
<dbReference type="EMBL" id="HM627787">
    <property type="protein sequence ID" value="ADZ32070.1"/>
    <property type="molecule type" value="Genomic_DNA"/>
</dbReference>
<dbReference type="EMBL" id="HM627837">
    <property type="protein sequence ID" value="ADZ32267.1"/>
    <property type="molecule type" value="Genomic_DNA"/>
</dbReference>
<dbReference type="EMBL" id="HM627844">
    <property type="protein sequence ID" value="ADZ32323.1"/>
    <property type="molecule type" value="Genomic_DNA"/>
</dbReference>
<dbReference type="EMBL" id="MH286884">
    <property type="protein sequence ID" value="QBM09723.1"/>
    <property type="molecule type" value="Genomic_DNA"/>
</dbReference>
<evidence type="ECO:0000313" key="35">
    <source>
        <dbReference type="EMBL" id="ADZ32307.1"/>
    </source>
</evidence>
<dbReference type="EMBL" id="HM627781">
    <property type="protein sequence ID" value="ADZ32022.1"/>
    <property type="molecule type" value="Genomic_DNA"/>
</dbReference>
<evidence type="ECO:0000313" key="20">
    <source>
        <dbReference type="EMBL" id="ADZ32158.1"/>
    </source>
</evidence>
<evidence type="ECO:0000313" key="40">
    <source>
        <dbReference type="EMBL" id="ADZ32347.1"/>
    </source>
</evidence>
<keyword evidence="2" id="KW-0496">Mitochondrion</keyword>
<dbReference type="EMBL" id="HM627798">
    <property type="protein sequence ID" value="ADZ32158.1"/>
    <property type="molecule type" value="Genomic_DNA"/>
</dbReference>
<evidence type="ECO:0000313" key="22">
    <source>
        <dbReference type="EMBL" id="ADZ32175.1"/>
    </source>
</evidence>
<evidence type="ECO:0000313" key="26">
    <source>
        <dbReference type="EMBL" id="ADZ32207.1"/>
    </source>
</evidence>
<evidence type="ECO:0000313" key="37">
    <source>
        <dbReference type="EMBL" id="ADZ32323.1"/>
    </source>
</evidence>
<dbReference type="EMBL" id="HM627785">
    <property type="protein sequence ID" value="ADZ32054.1"/>
    <property type="molecule type" value="Genomic_DNA"/>
</dbReference>
<reference evidence="3" key="2">
    <citation type="submission" date="2010-07" db="EMBL/GenBank/DDBJ databases">
        <title>Study of mitochondrial genome differences in a world population of Phytophthora infestans.</title>
        <authorList>
            <person name="Coffey M.D."/>
            <person name="Zhang Y.H."/>
            <person name="Martin F.N."/>
        </authorList>
    </citation>
    <scope>NUCLEOTIDE SEQUENCE</scope>
    <source>
        <strain evidence="33">P10109</strain>
        <strain evidence="3">P10110</strain>
        <strain evidence="12">P10122</strain>
        <strain evidence="14">P10250</strain>
        <strain evidence="13">P10257</strain>
        <strain evidence="31">P10258</strain>
        <strain evidence="28">P10353</strain>
        <strain evidence="32">P10354</strain>
        <strain evidence="38">P11632</strain>
        <strain evidence="26">P11633</strain>
        <strain evidence="6">P12017</strain>
        <strain evidence="5">P12021</strain>
        <strain evidence="18">P12030</strain>
        <strain evidence="7">P12043</strain>
        <strain evidence="4">P12053</strain>
        <strain evidence="29">P12094</strain>
        <strain evidence="9">P12102</strain>
        <strain evidence="34">P12202</strain>
        <strain evidence="35">P12203</strain>
        <strain evidence="37">P12208</strain>
        <strain evidence="36">P12210</strain>
        <strain evidence="24">P13198</strain>
        <strain evidence="21">P13346</strain>
        <strain evidence="23">P13626</strain>
        <strain evidence="22">P13873</strain>
        <strain evidence="15">P1415</strain>
        <strain evidence="27">P15101</strain>
        <strain evidence="30">P15149</strain>
        <strain evidence="19">P1844</strain>
        <strain evidence="40">P6155</strain>
        <strain evidence="17">P6167</strain>
        <strain evidence="10">P6576</strain>
        <strain evidence="16">P6750</strain>
        <strain evidence="20">P6752</strain>
        <strain evidence="8">P7629</strain>
        <strain evidence="39">P9175</strain>
        <strain evidence="25">P9464</strain>
        <strain evidence="11">P9989</strain>
    </source>
</reference>
<dbReference type="EMBL" id="HM627835">
    <property type="protein sequence ID" value="ADZ32251.1"/>
    <property type="molecule type" value="Genomic_DNA"/>
</dbReference>
<dbReference type="EMBL" id="HM627802">
    <property type="protein sequence ID" value="ADZ32183.1"/>
    <property type="molecule type" value="Genomic_DNA"/>
</dbReference>
<evidence type="ECO:0000313" key="24">
    <source>
        <dbReference type="EMBL" id="ADZ32191.1"/>
    </source>
</evidence>
<accession>Q52V82</accession>
<dbReference type="EMBL" id="HM627801">
    <property type="protein sequence ID" value="ADZ32175.1"/>
    <property type="molecule type" value="Genomic_DNA"/>
</dbReference>
<evidence type="ECO:0000313" key="27">
    <source>
        <dbReference type="EMBL" id="ADZ32215.1"/>
    </source>
</evidence>
<dbReference type="EMBL" id="HM627843">
    <property type="protein sequence ID" value="ADZ32315.1"/>
    <property type="molecule type" value="Genomic_DNA"/>
</dbReference>
<name>Q52V82_PHYIN</name>
<dbReference type="EMBL" id="HM627836">
    <property type="protein sequence ID" value="ADZ32259.1"/>
    <property type="molecule type" value="Genomic_DNA"/>
</dbReference>
<dbReference type="EMBL" id="HM627803">
    <property type="protein sequence ID" value="ADZ32191.1"/>
    <property type="molecule type" value="Genomic_DNA"/>
</dbReference>
<evidence type="ECO:0000313" key="23">
    <source>
        <dbReference type="EMBL" id="ADZ32183.1"/>
    </source>
</evidence>
<dbReference type="EMBL" id="MH286887">
    <property type="protein sequence ID" value="QBM09861.1"/>
    <property type="molecule type" value="Genomic_DNA"/>
</dbReference>
<evidence type="ECO:0000313" key="9">
    <source>
        <dbReference type="EMBL" id="ADZ32070.1"/>
    </source>
</evidence>
<dbReference type="AlphaFoldDB" id="Q52V82"/>
<dbReference type="EMBL" id="HM627839">
    <property type="protein sequence ID" value="ADZ32283.1"/>
    <property type="molecule type" value="Genomic_DNA"/>
</dbReference>
<organism evidence="2">
    <name type="scientific">Phytophthora infestans</name>
    <name type="common">Potato late blight agent</name>
    <name type="synonym">Botrytis infestans</name>
    <dbReference type="NCBI Taxonomy" id="4787"/>
    <lineage>
        <taxon>Eukaryota</taxon>
        <taxon>Sar</taxon>
        <taxon>Stramenopiles</taxon>
        <taxon>Oomycota</taxon>
        <taxon>Peronosporomycetes</taxon>
        <taxon>Peronosporales</taxon>
        <taxon>Peronosporaceae</taxon>
        <taxon>Phytophthora</taxon>
    </lineage>
</organism>
<evidence type="ECO:0000313" key="32">
    <source>
        <dbReference type="EMBL" id="ADZ32283.1"/>
    </source>
</evidence>
<dbReference type="EMBL" id="HM627838">
    <property type="protein sequence ID" value="ADZ32275.1"/>
    <property type="molecule type" value="Genomic_DNA"/>
</dbReference>
<protein>
    <submittedName>
        <fullName evidence="2">ORF51</fullName>
    </submittedName>
</protein>
<evidence type="ECO:0000313" key="3">
    <source>
        <dbReference type="EMBL" id="ADZ32022.1"/>
    </source>
</evidence>
<dbReference type="EMBL" id="HM627846">
    <property type="protein sequence ID" value="ADZ32339.1"/>
    <property type="molecule type" value="Genomic_DNA"/>
</dbReference>
<evidence type="ECO:0000313" key="2">
    <source>
        <dbReference type="EMBL" id="AAW67069.1"/>
    </source>
</evidence>
<evidence type="ECO:0000313" key="8">
    <source>
        <dbReference type="EMBL" id="ADZ32062.1"/>
    </source>
</evidence>
<dbReference type="EMBL" id="MH286885">
    <property type="protein sequence ID" value="QBM09769.1"/>
    <property type="molecule type" value="Genomic_DNA"/>
</dbReference>
<dbReference type="EMBL" id="HM627796">
    <property type="protein sequence ID" value="ADZ32142.1"/>
    <property type="molecule type" value="Genomic_DNA"/>
</dbReference>
<evidence type="ECO:0000313" key="13">
    <source>
        <dbReference type="EMBL" id="ADZ32102.1"/>
    </source>
</evidence>
<dbReference type="EMBL" id="HM627806">
    <property type="protein sequence ID" value="ADZ32215.1"/>
    <property type="molecule type" value="Genomic_DNA"/>
</dbReference>
<evidence type="ECO:0000313" key="21">
    <source>
        <dbReference type="EMBL" id="ADZ32166.1"/>
    </source>
</evidence>
<evidence type="ECO:0000313" key="33">
    <source>
        <dbReference type="EMBL" id="ADZ32291.1"/>
    </source>
</evidence>
<dbReference type="EMBL" id="HM627845">
    <property type="protein sequence ID" value="ADZ32331.1"/>
    <property type="molecule type" value="Genomic_DNA"/>
</dbReference>
<dbReference type="EMBL" id="HM627797">
    <property type="protein sequence ID" value="ADZ32150.1"/>
    <property type="molecule type" value="Genomic_DNA"/>
</dbReference>
<dbReference type="EMBL" id="HM627784">
    <property type="protein sequence ID" value="ADZ32046.1"/>
    <property type="molecule type" value="Genomic_DNA"/>
</dbReference>
<evidence type="ECO:0000313" key="12">
    <source>
        <dbReference type="EMBL" id="ADZ32094.1"/>
    </source>
</evidence>
<evidence type="ECO:0000313" key="34">
    <source>
        <dbReference type="EMBL" id="ADZ32299.1"/>
    </source>
</evidence>
<dbReference type="EMBL" id="HM627783">
    <property type="protein sequence ID" value="ADZ32038.1"/>
    <property type="molecule type" value="Genomic_DNA"/>
</dbReference>
<evidence type="ECO:0000313" key="5">
    <source>
        <dbReference type="EMBL" id="ADZ32038.1"/>
    </source>
</evidence>
<evidence type="ECO:0000313" key="41">
    <source>
        <dbReference type="EMBL" id="QBM09723.1"/>
    </source>
</evidence>
<evidence type="ECO:0000313" key="16">
    <source>
        <dbReference type="EMBL" id="ADZ32126.1"/>
    </source>
</evidence>
<evidence type="ECO:0000313" key="6">
    <source>
        <dbReference type="EMBL" id="ADZ32046.1"/>
    </source>
</evidence>
<dbReference type="EMBL" id="HM627842">
    <property type="protein sequence ID" value="ADZ32307.1"/>
    <property type="molecule type" value="Genomic_DNA"/>
</dbReference>
<proteinExistence type="predicted"/>
<dbReference type="EMBL" id="HM627791">
    <property type="protein sequence ID" value="ADZ32102.1"/>
    <property type="molecule type" value="Genomic_DNA"/>
</dbReference>
<evidence type="ECO:0000313" key="19">
    <source>
        <dbReference type="EMBL" id="ADZ32150.1"/>
    </source>
</evidence>
<evidence type="ECO:0000313" key="14">
    <source>
        <dbReference type="EMBL" id="ADZ32110.1"/>
    </source>
</evidence>